<evidence type="ECO:0000313" key="12">
    <source>
        <dbReference type="EMBL" id="OME88521.1"/>
    </source>
</evidence>
<dbReference type="PANTHER" id="PTHR24421">
    <property type="entry name" value="NITRATE/NITRITE SENSOR PROTEIN NARX-RELATED"/>
    <property type="match status" value="1"/>
</dbReference>
<dbReference type="InterPro" id="IPR056374">
    <property type="entry name" value="DesK/YvfT_N"/>
</dbReference>
<keyword evidence="4 12" id="KW-0418">Kinase</keyword>
<feature type="domain" description="Histidine kinase/HSP90-like ATPase" evidence="9">
    <location>
        <begin position="289"/>
        <end position="377"/>
    </location>
</feature>
<feature type="transmembrane region" description="Helical" evidence="8">
    <location>
        <begin position="110"/>
        <end position="128"/>
    </location>
</feature>
<evidence type="ECO:0000256" key="4">
    <source>
        <dbReference type="ARBA" id="ARBA00022777"/>
    </source>
</evidence>
<evidence type="ECO:0000259" key="9">
    <source>
        <dbReference type="Pfam" id="PF02518"/>
    </source>
</evidence>
<dbReference type="Gene3D" id="3.30.565.10">
    <property type="entry name" value="Histidine kinase-like ATPase, C-terminal domain"/>
    <property type="match status" value="1"/>
</dbReference>
<dbReference type="InterPro" id="IPR036890">
    <property type="entry name" value="HATPase_C_sf"/>
</dbReference>
<dbReference type="Pfam" id="PF02518">
    <property type="entry name" value="HATPase_c"/>
    <property type="match status" value="1"/>
</dbReference>
<dbReference type="GO" id="GO:0016020">
    <property type="term" value="C:membrane"/>
    <property type="evidence" value="ECO:0007669"/>
    <property type="project" value="InterPro"/>
</dbReference>
<evidence type="ECO:0000313" key="13">
    <source>
        <dbReference type="Proteomes" id="UP000187074"/>
    </source>
</evidence>
<dbReference type="GO" id="GO:0000155">
    <property type="term" value="F:phosphorelay sensor kinase activity"/>
    <property type="evidence" value="ECO:0007669"/>
    <property type="project" value="InterPro"/>
</dbReference>
<keyword evidence="8" id="KW-0472">Membrane</keyword>
<dbReference type="InterPro" id="IPR011712">
    <property type="entry name" value="Sig_transdc_His_kin_sub3_dim/P"/>
</dbReference>
<evidence type="ECO:0000259" key="10">
    <source>
        <dbReference type="Pfam" id="PF07730"/>
    </source>
</evidence>
<dbReference type="EMBL" id="MRTF01000015">
    <property type="protein sequence ID" value="OME88521.1"/>
    <property type="molecule type" value="Genomic_DNA"/>
</dbReference>
<reference evidence="12 13" key="1">
    <citation type="submission" date="2016-11" db="EMBL/GenBank/DDBJ databases">
        <title>Paenibacillus species isolates.</title>
        <authorList>
            <person name="Beno S.M."/>
        </authorList>
    </citation>
    <scope>NUCLEOTIDE SEQUENCE [LARGE SCALE GENOMIC DNA]</scope>
    <source>
        <strain evidence="12 13">FSL F4-0100</strain>
    </source>
</reference>
<dbReference type="RefSeq" id="WP_076326174.1">
    <property type="nucleotide sequence ID" value="NZ_MRTF01000015.1"/>
</dbReference>
<comment type="caution">
    <text evidence="12">The sequence shown here is derived from an EMBL/GenBank/DDBJ whole genome shotgun (WGS) entry which is preliminary data.</text>
</comment>
<feature type="compositionally biased region" description="Basic and acidic residues" evidence="7">
    <location>
        <begin position="383"/>
        <end position="398"/>
    </location>
</feature>
<evidence type="ECO:0000256" key="3">
    <source>
        <dbReference type="ARBA" id="ARBA00022679"/>
    </source>
</evidence>
<feature type="transmembrane region" description="Helical" evidence="8">
    <location>
        <begin position="71"/>
        <end position="90"/>
    </location>
</feature>
<accession>A0A1R1ASJ0</accession>
<evidence type="ECO:0000259" key="11">
    <source>
        <dbReference type="Pfam" id="PF23540"/>
    </source>
</evidence>
<dbReference type="STRING" id="1401.BK123_30890"/>
<name>A0A1R1ASJ0_PAELA</name>
<dbReference type="Proteomes" id="UP000187074">
    <property type="component" value="Unassembled WGS sequence"/>
</dbReference>
<dbReference type="OrthoDB" id="9797605at2"/>
<keyword evidence="6" id="KW-0175">Coiled coil</keyword>
<keyword evidence="3" id="KW-0808">Transferase</keyword>
<feature type="coiled-coil region" evidence="6">
    <location>
        <begin position="156"/>
        <end position="183"/>
    </location>
</feature>
<feature type="domain" description="Signal transduction histidine kinase subgroup 3 dimerisation and phosphoacceptor" evidence="10">
    <location>
        <begin position="185"/>
        <end position="251"/>
    </location>
</feature>
<proteinExistence type="predicted"/>
<feature type="transmembrane region" description="Helical" evidence="8">
    <location>
        <begin position="140"/>
        <end position="157"/>
    </location>
</feature>
<dbReference type="EC" id="2.7.13.3" evidence="2"/>
<comment type="catalytic activity">
    <reaction evidence="1">
        <text>ATP + protein L-histidine = ADP + protein N-phospho-L-histidine.</text>
        <dbReference type="EC" id="2.7.13.3"/>
    </reaction>
</comment>
<dbReference type="Gene3D" id="1.20.5.1930">
    <property type="match status" value="1"/>
</dbReference>
<dbReference type="AlphaFoldDB" id="A0A1R1ASJ0"/>
<evidence type="ECO:0000256" key="5">
    <source>
        <dbReference type="ARBA" id="ARBA00023012"/>
    </source>
</evidence>
<dbReference type="SUPFAM" id="SSF55874">
    <property type="entry name" value="ATPase domain of HSP90 chaperone/DNA topoisomerase II/histidine kinase"/>
    <property type="match status" value="1"/>
</dbReference>
<dbReference type="Pfam" id="PF07730">
    <property type="entry name" value="HisKA_3"/>
    <property type="match status" value="1"/>
</dbReference>
<gene>
    <name evidence="12" type="ORF">BK123_30890</name>
</gene>
<dbReference type="InterPro" id="IPR003594">
    <property type="entry name" value="HATPase_dom"/>
</dbReference>
<protein>
    <recommendedName>
        <fullName evidence="2">histidine kinase</fullName>
        <ecNumber evidence="2">2.7.13.3</ecNumber>
    </recommendedName>
</protein>
<evidence type="ECO:0000256" key="1">
    <source>
        <dbReference type="ARBA" id="ARBA00000085"/>
    </source>
</evidence>
<keyword evidence="8" id="KW-1133">Transmembrane helix</keyword>
<feature type="transmembrane region" description="Helical" evidence="8">
    <location>
        <begin position="12"/>
        <end position="35"/>
    </location>
</feature>
<evidence type="ECO:0000256" key="8">
    <source>
        <dbReference type="SAM" id="Phobius"/>
    </source>
</evidence>
<evidence type="ECO:0000256" key="2">
    <source>
        <dbReference type="ARBA" id="ARBA00012438"/>
    </source>
</evidence>
<evidence type="ECO:0000256" key="6">
    <source>
        <dbReference type="SAM" id="Coils"/>
    </source>
</evidence>
<organism evidence="12 13">
    <name type="scientific">Paenibacillus lautus</name>
    <name type="common">Bacillus lautus</name>
    <dbReference type="NCBI Taxonomy" id="1401"/>
    <lineage>
        <taxon>Bacteria</taxon>
        <taxon>Bacillati</taxon>
        <taxon>Bacillota</taxon>
        <taxon>Bacilli</taxon>
        <taxon>Bacillales</taxon>
        <taxon>Paenibacillaceae</taxon>
        <taxon>Paenibacillus</taxon>
    </lineage>
</organism>
<dbReference type="Pfam" id="PF23540">
    <property type="entry name" value="DesK_N"/>
    <property type="match status" value="1"/>
</dbReference>
<dbReference type="GO" id="GO:0046983">
    <property type="term" value="F:protein dimerization activity"/>
    <property type="evidence" value="ECO:0007669"/>
    <property type="project" value="InterPro"/>
</dbReference>
<dbReference type="InterPro" id="IPR050482">
    <property type="entry name" value="Sensor_HK_TwoCompSys"/>
</dbReference>
<keyword evidence="8" id="KW-0812">Transmembrane</keyword>
<dbReference type="PANTHER" id="PTHR24421:SF63">
    <property type="entry name" value="SENSOR HISTIDINE KINASE DESK"/>
    <property type="match status" value="1"/>
</dbReference>
<feature type="transmembrane region" description="Helical" evidence="8">
    <location>
        <begin position="41"/>
        <end position="59"/>
    </location>
</feature>
<feature type="region of interest" description="Disordered" evidence="7">
    <location>
        <begin position="383"/>
        <end position="410"/>
    </location>
</feature>
<feature type="domain" description="DesK/YvfT N-terminal" evidence="11">
    <location>
        <begin position="13"/>
        <end position="154"/>
    </location>
</feature>
<sequence length="410" mass="46540">MKKLKDAKSAGFEVFPTQLGFFPYLWLIYISLPVINMMSEQGWKMGIGFTLIALFLVTYRQLYFAAGTPRFFAWLGVQMSIIFILCMWYHPTYMYMGFFTANFIGWYTDRRNFTISLVLFGIIETVPLIKNASLLGWKDLVFMIPFFLIMLFSPFGIRSLNRRQELEKELAQANEQIRNLIKGEERMRIARDLHDTLGHTLSLITLKSQLVEKLAMKNPEKAQLEAREIQNTSRAALRQVRELVSDMRTATLPEELVEAQIILESADIRFICTGNPKLEGISDLAHNILSLCLREAVTNVVKHSQASQCRIAIESLDNEWRLEVADNGVGLQCEGEYPSSSSNSNGLKGMVERLSLIGGTVEASSDQQGTIIEIRVPIIIKNRKEDTTHEHQSADRRGSTNAARRSGFLA</sequence>
<evidence type="ECO:0000256" key="7">
    <source>
        <dbReference type="SAM" id="MobiDB-lite"/>
    </source>
</evidence>
<keyword evidence="5" id="KW-0902">Two-component regulatory system</keyword>
<dbReference type="CDD" id="cd16917">
    <property type="entry name" value="HATPase_UhpB-NarQ-NarX-like"/>
    <property type="match status" value="1"/>
</dbReference>